<evidence type="ECO:0000256" key="4">
    <source>
        <dbReference type="ARBA" id="ARBA00026184"/>
    </source>
</evidence>
<dbReference type="CDD" id="cd00200">
    <property type="entry name" value="WD40"/>
    <property type="match status" value="1"/>
</dbReference>
<evidence type="ECO:0000256" key="5">
    <source>
        <dbReference type="PROSITE-ProRule" id="PRU00221"/>
    </source>
</evidence>
<feature type="repeat" description="WD" evidence="5">
    <location>
        <begin position="102"/>
        <end position="131"/>
    </location>
</feature>
<dbReference type="PROSITE" id="PS00678">
    <property type="entry name" value="WD_REPEATS_1"/>
    <property type="match status" value="1"/>
</dbReference>
<dbReference type="Gene3D" id="2.130.10.10">
    <property type="entry name" value="YVTN repeat-like/Quinoprotein amine dehydrogenase"/>
    <property type="match status" value="3"/>
</dbReference>
<feature type="repeat" description="WD" evidence="5">
    <location>
        <begin position="140"/>
        <end position="181"/>
    </location>
</feature>
<dbReference type="PANTHER" id="PTHR22848">
    <property type="entry name" value="WD40 REPEAT PROTEIN"/>
    <property type="match status" value="1"/>
</dbReference>
<dbReference type="EMBL" id="JBBPBN010000047">
    <property type="protein sequence ID" value="KAK8994204.1"/>
    <property type="molecule type" value="Genomic_DNA"/>
</dbReference>
<dbReference type="PRINTS" id="PR00320">
    <property type="entry name" value="GPROTEINBRPT"/>
</dbReference>
<evidence type="ECO:0000256" key="3">
    <source>
        <dbReference type="ARBA" id="ARBA00022737"/>
    </source>
</evidence>
<evidence type="ECO:0000256" key="2">
    <source>
        <dbReference type="ARBA" id="ARBA00022574"/>
    </source>
</evidence>
<dbReference type="PROSITE" id="PS50294">
    <property type="entry name" value="WD_REPEATS_REGION"/>
    <property type="match status" value="3"/>
</dbReference>
<protein>
    <recommendedName>
        <fullName evidence="4">WD40 repeat-containing protein SMU1</fullName>
    </recommendedName>
</protein>
<dbReference type="PROSITE" id="PS50082">
    <property type="entry name" value="WD_REPEATS_2"/>
    <property type="match status" value="5"/>
</dbReference>
<comment type="subcellular location">
    <subcellularLocation>
        <location evidence="1">Nucleus speckle</location>
    </subcellularLocation>
</comment>
<dbReference type="InterPro" id="IPR019775">
    <property type="entry name" value="WD40_repeat_CS"/>
</dbReference>
<sequence length="357" mass="39903">MSSCNLITNMIAYQDSTKEKRRSQIAQAIAAEVSVVPPSRLMALIGQALKWQQHQGLLPPGTQFDLFRGTAAMKQDIDDMHPTTLSHTIKFGKKSHAECAWFSPDGQFLVSSSVDGFIEVWDYISGKLKKDLQYQADETFMMHDDPVLCVDFSRDSEMIASGSQDGKIKVWRIRTGQCLRRLERAHSQGVTSLVFSRDGSQLLSTSFDSTARIHGLKSGKLLKEFRGHTSYVNDAIFTADGSRVITASSDCTVKVWDVKTTDCLQTFKPPPTLRVVKSFSSGKKEGGDFVAACVSPKGEWIYSVGEDRNMYCFSYQTGKLEHLMTVHEKDVIGITHHPHRNLVATYAEDCTMKLWKA</sequence>
<feature type="repeat" description="WD" evidence="5">
    <location>
        <begin position="324"/>
        <end position="357"/>
    </location>
</feature>
<accession>A0ABR2Q0Y1</accession>
<feature type="repeat" description="WD" evidence="5">
    <location>
        <begin position="183"/>
        <end position="224"/>
    </location>
</feature>
<dbReference type="SMART" id="SM00320">
    <property type="entry name" value="WD40"/>
    <property type="match status" value="6"/>
</dbReference>
<dbReference type="Proteomes" id="UP001396334">
    <property type="component" value="Unassembled WGS sequence"/>
</dbReference>
<evidence type="ECO:0000313" key="6">
    <source>
        <dbReference type="EMBL" id="KAK8994204.1"/>
    </source>
</evidence>
<feature type="repeat" description="WD" evidence="5">
    <location>
        <begin position="225"/>
        <end position="266"/>
    </location>
</feature>
<comment type="caution">
    <text evidence="6">The sequence shown here is derived from an EMBL/GenBank/DDBJ whole genome shotgun (WGS) entry which is preliminary data.</text>
</comment>
<dbReference type="InterPro" id="IPR036322">
    <property type="entry name" value="WD40_repeat_dom_sf"/>
</dbReference>
<name>A0ABR2Q0Y1_9ROSI</name>
<gene>
    <name evidence="6" type="ORF">V6N11_045308</name>
</gene>
<dbReference type="Pfam" id="PF00400">
    <property type="entry name" value="WD40"/>
    <property type="match status" value="5"/>
</dbReference>
<keyword evidence="7" id="KW-1185">Reference proteome</keyword>
<keyword evidence="2 5" id="KW-0853">WD repeat</keyword>
<reference evidence="6 7" key="1">
    <citation type="journal article" date="2024" name="G3 (Bethesda)">
        <title>Genome assembly of Hibiscus sabdariffa L. provides insights into metabolisms of medicinal natural products.</title>
        <authorList>
            <person name="Kim T."/>
        </authorList>
    </citation>
    <scope>NUCLEOTIDE SEQUENCE [LARGE SCALE GENOMIC DNA]</scope>
    <source>
        <strain evidence="6">TK-2024</strain>
        <tissue evidence="6">Old leaves</tissue>
    </source>
</reference>
<organism evidence="6 7">
    <name type="scientific">Hibiscus sabdariffa</name>
    <name type="common">roselle</name>
    <dbReference type="NCBI Taxonomy" id="183260"/>
    <lineage>
        <taxon>Eukaryota</taxon>
        <taxon>Viridiplantae</taxon>
        <taxon>Streptophyta</taxon>
        <taxon>Embryophyta</taxon>
        <taxon>Tracheophyta</taxon>
        <taxon>Spermatophyta</taxon>
        <taxon>Magnoliopsida</taxon>
        <taxon>eudicotyledons</taxon>
        <taxon>Gunneridae</taxon>
        <taxon>Pentapetalae</taxon>
        <taxon>rosids</taxon>
        <taxon>malvids</taxon>
        <taxon>Malvales</taxon>
        <taxon>Malvaceae</taxon>
        <taxon>Malvoideae</taxon>
        <taxon>Hibiscus</taxon>
    </lineage>
</organism>
<keyword evidence="3" id="KW-0677">Repeat</keyword>
<evidence type="ECO:0000313" key="7">
    <source>
        <dbReference type="Proteomes" id="UP001396334"/>
    </source>
</evidence>
<dbReference type="InterPro" id="IPR015943">
    <property type="entry name" value="WD40/YVTN_repeat-like_dom_sf"/>
</dbReference>
<dbReference type="SUPFAM" id="SSF50978">
    <property type="entry name" value="WD40 repeat-like"/>
    <property type="match status" value="1"/>
</dbReference>
<evidence type="ECO:0000256" key="1">
    <source>
        <dbReference type="ARBA" id="ARBA00004324"/>
    </source>
</evidence>
<dbReference type="InterPro" id="IPR045184">
    <property type="entry name" value="SMU1"/>
</dbReference>
<dbReference type="InterPro" id="IPR001680">
    <property type="entry name" value="WD40_rpt"/>
</dbReference>
<dbReference type="InterPro" id="IPR020472">
    <property type="entry name" value="WD40_PAC1"/>
</dbReference>
<proteinExistence type="predicted"/>